<keyword evidence="6 8" id="KW-1133">Transmembrane helix</keyword>
<comment type="subcellular location">
    <subcellularLocation>
        <location evidence="1">Cell inner membrane</location>
        <topology evidence="1">Multi-pass membrane protein</topology>
    </subcellularLocation>
    <subcellularLocation>
        <location evidence="8">Cell membrane</location>
        <topology evidence="8">Multi-pass membrane protein</topology>
    </subcellularLocation>
</comment>
<dbReference type="PANTHER" id="PTHR30614:SF41">
    <property type="entry name" value="INNER MEMBRANE AMINO-ACID ABC TRANSPORTER PERMEASE PROTEIN YHDY"/>
    <property type="match status" value="1"/>
</dbReference>
<reference evidence="10 11" key="1">
    <citation type="submission" date="2020-08" db="EMBL/GenBank/DDBJ databases">
        <title>Genomic Encyclopedia of Type Strains, Phase IV (KMG-IV): sequencing the most valuable type-strain genomes for metagenomic binning, comparative biology and taxonomic classification.</title>
        <authorList>
            <person name="Goeker M."/>
        </authorList>
    </citation>
    <scope>NUCLEOTIDE SEQUENCE [LARGE SCALE GENOMIC DNA]</scope>
    <source>
        <strain evidence="10 11">DSM 25966</strain>
    </source>
</reference>
<feature type="transmembrane region" description="Helical" evidence="8">
    <location>
        <begin position="95"/>
        <end position="114"/>
    </location>
</feature>
<evidence type="ECO:0000256" key="2">
    <source>
        <dbReference type="ARBA" id="ARBA00010072"/>
    </source>
</evidence>
<dbReference type="InterPro" id="IPR010065">
    <property type="entry name" value="AA_ABC_transptr_permease_3TM"/>
</dbReference>
<keyword evidence="3 8" id="KW-0813">Transport</keyword>
<evidence type="ECO:0000313" key="11">
    <source>
        <dbReference type="Proteomes" id="UP000553963"/>
    </source>
</evidence>
<dbReference type="RefSeq" id="WP_183399760.1">
    <property type="nucleotide sequence ID" value="NZ_JACIDS010000004.1"/>
</dbReference>
<evidence type="ECO:0000256" key="4">
    <source>
        <dbReference type="ARBA" id="ARBA00022475"/>
    </source>
</evidence>
<dbReference type="AlphaFoldDB" id="A0A840ATE9"/>
<comment type="caution">
    <text evidence="10">The sequence shown here is derived from an EMBL/GenBank/DDBJ whole genome shotgun (WGS) entry which is preliminary data.</text>
</comment>
<keyword evidence="4" id="KW-1003">Cell membrane</keyword>
<name>A0A840ATE9_9HYPH</name>
<dbReference type="InterPro" id="IPR000515">
    <property type="entry name" value="MetI-like"/>
</dbReference>
<keyword evidence="7 8" id="KW-0472">Membrane</keyword>
<dbReference type="Gene3D" id="1.10.3720.10">
    <property type="entry name" value="MetI-like"/>
    <property type="match status" value="1"/>
</dbReference>
<feature type="transmembrane region" description="Helical" evidence="8">
    <location>
        <begin position="121"/>
        <end position="141"/>
    </location>
</feature>
<dbReference type="EMBL" id="JACIDS010000004">
    <property type="protein sequence ID" value="MBB3932091.1"/>
    <property type="molecule type" value="Genomic_DNA"/>
</dbReference>
<organism evidence="10 11">
    <name type="scientific">Kaistia hirudinis</name>
    <dbReference type="NCBI Taxonomy" id="1293440"/>
    <lineage>
        <taxon>Bacteria</taxon>
        <taxon>Pseudomonadati</taxon>
        <taxon>Pseudomonadota</taxon>
        <taxon>Alphaproteobacteria</taxon>
        <taxon>Hyphomicrobiales</taxon>
        <taxon>Kaistiaceae</taxon>
        <taxon>Kaistia</taxon>
    </lineage>
</organism>
<evidence type="ECO:0000256" key="7">
    <source>
        <dbReference type="ARBA" id="ARBA00023136"/>
    </source>
</evidence>
<accession>A0A840ATE9</accession>
<gene>
    <name evidence="10" type="ORF">GGR25_003149</name>
</gene>
<evidence type="ECO:0000256" key="8">
    <source>
        <dbReference type="RuleBase" id="RU363032"/>
    </source>
</evidence>
<dbReference type="InterPro" id="IPR035906">
    <property type="entry name" value="MetI-like_sf"/>
</dbReference>
<dbReference type="InterPro" id="IPR043429">
    <property type="entry name" value="ArtM/GltK/GlnP/TcyL/YhdX-like"/>
</dbReference>
<keyword evidence="11" id="KW-1185">Reference proteome</keyword>
<feature type="domain" description="ABC transmembrane type-1" evidence="9">
    <location>
        <begin position="153"/>
        <end position="343"/>
    </location>
</feature>
<dbReference type="Pfam" id="PF00528">
    <property type="entry name" value="BPD_transp_1"/>
    <property type="match status" value="1"/>
</dbReference>
<sequence>MTDSVLAGAQARPAPPIWPRLRRGLLGSPVNIAITLAMLALAAALLPPLLRWAVFDAVWSGTPQDCAAGTGACWAFIGNRLRFILFGLYPPAGQWAAGLASLILIACAVLTAIPRFWGRRLGLLWLVTAVSTLLLMSGVFGGRAVPTGEWGGLPLTLMLTLGSLGCAFPIAVVLALARRSKMIVVRSLAIGFIELVRGVPMIAVLYVAMLIFPLLLPAGASIDKLLRIFVALTLFVAAYFAEVIRAGLQAVPAGQREAAASLGFTPWQNLRLVIMPQAIRIVIPGIANLAIGILLNTTLVSVVGMMDLLNAAKTSASDPAWIGRYDEAYLFVAVIYFVIAFGGSRYSLWLERRAGPR</sequence>
<evidence type="ECO:0000256" key="6">
    <source>
        <dbReference type="ARBA" id="ARBA00022989"/>
    </source>
</evidence>
<dbReference type="SUPFAM" id="SSF161098">
    <property type="entry name" value="MetI-like"/>
    <property type="match status" value="1"/>
</dbReference>
<protein>
    <submittedName>
        <fullName evidence="10">General L-amino acid transport system permease protein</fullName>
    </submittedName>
</protein>
<evidence type="ECO:0000256" key="3">
    <source>
        <dbReference type="ARBA" id="ARBA00022448"/>
    </source>
</evidence>
<feature type="transmembrane region" description="Helical" evidence="8">
    <location>
        <begin position="30"/>
        <end position="50"/>
    </location>
</feature>
<feature type="transmembrane region" description="Helical" evidence="8">
    <location>
        <begin position="153"/>
        <end position="177"/>
    </location>
</feature>
<dbReference type="NCBIfam" id="TIGR01726">
    <property type="entry name" value="HEQRo_perm_3TM"/>
    <property type="match status" value="1"/>
</dbReference>
<feature type="transmembrane region" description="Helical" evidence="8">
    <location>
        <begin position="281"/>
        <end position="308"/>
    </location>
</feature>
<dbReference type="PROSITE" id="PS50928">
    <property type="entry name" value="ABC_TM1"/>
    <property type="match status" value="1"/>
</dbReference>
<evidence type="ECO:0000313" key="10">
    <source>
        <dbReference type="EMBL" id="MBB3932091.1"/>
    </source>
</evidence>
<dbReference type="GO" id="GO:0006865">
    <property type="term" value="P:amino acid transport"/>
    <property type="evidence" value="ECO:0007669"/>
    <property type="project" value="TreeGrafter"/>
</dbReference>
<evidence type="ECO:0000259" key="9">
    <source>
        <dbReference type="PROSITE" id="PS50928"/>
    </source>
</evidence>
<proteinExistence type="inferred from homology"/>
<dbReference type="Proteomes" id="UP000553963">
    <property type="component" value="Unassembled WGS sequence"/>
</dbReference>
<keyword evidence="5 8" id="KW-0812">Transmembrane</keyword>
<evidence type="ECO:0000256" key="5">
    <source>
        <dbReference type="ARBA" id="ARBA00022692"/>
    </source>
</evidence>
<feature type="transmembrane region" description="Helical" evidence="8">
    <location>
        <begin position="228"/>
        <end position="248"/>
    </location>
</feature>
<dbReference type="GO" id="GO:0022857">
    <property type="term" value="F:transmembrane transporter activity"/>
    <property type="evidence" value="ECO:0007669"/>
    <property type="project" value="InterPro"/>
</dbReference>
<comment type="similarity">
    <text evidence="2">Belongs to the binding-protein-dependent transport system permease family. HisMQ subfamily.</text>
</comment>
<dbReference type="PANTHER" id="PTHR30614">
    <property type="entry name" value="MEMBRANE COMPONENT OF AMINO ACID ABC TRANSPORTER"/>
    <property type="match status" value="1"/>
</dbReference>
<feature type="transmembrane region" description="Helical" evidence="8">
    <location>
        <begin position="198"/>
        <end position="216"/>
    </location>
</feature>
<feature type="transmembrane region" description="Helical" evidence="8">
    <location>
        <begin position="328"/>
        <end position="348"/>
    </location>
</feature>
<dbReference type="GO" id="GO:0043190">
    <property type="term" value="C:ATP-binding cassette (ABC) transporter complex"/>
    <property type="evidence" value="ECO:0007669"/>
    <property type="project" value="InterPro"/>
</dbReference>
<dbReference type="CDD" id="cd06261">
    <property type="entry name" value="TM_PBP2"/>
    <property type="match status" value="1"/>
</dbReference>
<evidence type="ECO:0000256" key="1">
    <source>
        <dbReference type="ARBA" id="ARBA00004429"/>
    </source>
</evidence>